<dbReference type="InterPro" id="IPR017932">
    <property type="entry name" value="GATase_2_dom"/>
</dbReference>
<comment type="function">
    <text evidence="7">Catalyzes the formation of phosphoribosylamine from phosphoribosylpyrophosphate (PRPP) and glutamine.</text>
</comment>
<evidence type="ECO:0000256" key="5">
    <source>
        <dbReference type="ARBA" id="ARBA00022755"/>
    </source>
</evidence>
<keyword evidence="4 7" id="KW-0808">Transferase</keyword>
<evidence type="ECO:0000313" key="13">
    <source>
        <dbReference type="EMBL" id="KTD46134.1"/>
    </source>
</evidence>
<evidence type="ECO:0000256" key="2">
    <source>
        <dbReference type="ARBA" id="ARBA00010138"/>
    </source>
</evidence>
<comment type="similarity">
    <text evidence="2 7 8">In the C-terminal section; belongs to the purine/pyrimidine phosphoribosyltransferase family.</text>
</comment>
<feature type="binding site" evidence="7 10">
    <location>
        <position position="369"/>
    </location>
    <ligand>
        <name>Mg(2+)</name>
        <dbReference type="ChEBI" id="CHEBI:18420"/>
    </ligand>
</feature>
<evidence type="ECO:0000256" key="11">
    <source>
        <dbReference type="PIRSR" id="PIRSR000485-3"/>
    </source>
</evidence>
<dbReference type="EC" id="2.4.2.14" evidence="7"/>
<comment type="catalytic activity">
    <reaction evidence="7 8">
        <text>5-phospho-beta-D-ribosylamine + L-glutamate + diphosphate = 5-phospho-alpha-D-ribose 1-diphosphate + L-glutamine + H2O</text>
        <dbReference type="Rhea" id="RHEA:14905"/>
        <dbReference type="ChEBI" id="CHEBI:15377"/>
        <dbReference type="ChEBI" id="CHEBI:29985"/>
        <dbReference type="ChEBI" id="CHEBI:33019"/>
        <dbReference type="ChEBI" id="CHEBI:58017"/>
        <dbReference type="ChEBI" id="CHEBI:58359"/>
        <dbReference type="ChEBI" id="CHEBI:58681"/>
        <dbReference type="EC" id="2.4.2.14"/>
    </reaction>
</comment>
<dbReference type="Gene3D" id="3.60.20.10">
    <property type="entry name" value="Glutamine Phosphoribosylpyrophosphate, subunit 1, domain 1"/>
    <property type="match status" value="1"/>
</dbReference>
<dbReference type="InterPro" id="IPR000836">
    <property type="entry name" value="PRTase_dom"/>
</dbReference>
<proteinExistence type="inferred from homology"/>
<dbReference type="PATRIC" id="fig|45073.5.peg.2789"/>
<evidence type="ECO:0000256" key="10">
    <source>
        <dbReference type="PIRSR" id="PIRSR000485-2"/>
    </source>
</evidence>
<organism evidence="13 14">
    <name type="scientific">Legionella quinlivanii</name>
    <dbReference type="NCBI Taxonomy" id="45073"/>
    <lineage>
        <taxon>Bacteria</taxon>
        <taxon>Pseudomonadati</taxon>
        <taxon>Pseudomonadota</taxon>
        <taxon>Gammaproteobacteria</taxon>
        <taxon>Legionellales</taxon>
        <taxon>Legionellaceae</taxon>
        <taxon>Legionella</taxon>
    </lineage>
</organism>
<evidence type="ECO:0000256" key="4">
    <source>
        <dbReference type="ARBA" id="ARBA00022679"/>
    </source>
</evidence>
<keyword evidence="7 10" id="KW-0479">Metal-binding</keyword>
<keyword evidence="7 10" id="KW-0460">Magnesium</keyword>
<dbReference type="NCBIfam" id="TIGR01134">
    <property type="entry name" value="purF"/>
    <property type="match status" value="1"/>
</dbReference>
<dbReference type="GO" id="GO:0006189">
    <property type="term" value="P:'de novo' IMP biosynthetic process"/>
    <property type="evidence" value="ECO:0007669"/>
    <property type="project" value="UniProtKB-UniRule"/>
</dbReference>
<comment type="cofactor">
    <cofactor evidence="7 10">
        <name>Mg(2+)</name>
        <dbReference type="ChEBI" id="CHEBI:18420"/>
    </cofactor>
    <text evidence="7 10">Binds 1 Mg(2+) ion per subunit.</text>
</comment>
<feature type="binding site" evidence="7 11">
    <location>
        <position position="464"/>
    </location>
    <ligand>
        <name>[4Fe-4S] cluster</name>
        <dbReference type="ChEBI" id="CHEBI:49883"/>
    </ligand>
</feature>
<protein>
    <recommendedName>
        <fullName evidence="7">Amidophosphoribosyltransferase</fullName>
        <shortName evidence="7">ATase</shortName>
        <ecNumber evidence="7">2.4.2.14</ecNumber>
    </recommendedName>
    <alternativeName>
        <fullName evidence="7">Glutamine phosphoribosylpyrophosphate amidotransferase</fullName>
        <shortName evidence="7">GPATase</shortName>
    </alternativeName>
</protein>
<dbReference type="SUPFAM" id="SSF53271">
    <property type="entry name" value="PRTase-like"/>
    <property type="match status" value="1"/>
</dbReference>
<feature type="binding site" evidence="7 11">
    <location>
        <position position="255"/>
    </location>
    <ligand>
        <name>[4Fe-4S] cluster</name>
        <dbReference type="ChEBI" id="CHEBI:49883"/>
    </ligand>
</feature>
<reference evidence="13 14" key="1">
    <citation type="submission" date="2015-11" db="EMBL/GenBank/DDBJ databases">
        <title>Genomic analysis of 38 Legionella species identifies large and diverse effector repertoires.</title>
        <authorList>
            <person name="Burstein D."/>
            <person name="Amaro F."/>
            <person name="Zusman T."/>
            <person name="Lifshitz Z."/>
            <person name="Cohen O."/>
            <person name="Gilbert J.A."/>
            <person name="Pupko T."/>
            <person name="Shuman H.A."/>
            <person name="Segal G."/>
        </authorList>
    </citation>
    <scope>NUCLEOTIDE SEQUENCE [LARGE SCALE GENOMIC DNA]</scope>
    <source>
        <strain evidence="13 14">CDC#1442-AUS-E</strain>
    </source>
</reference>
<dbReference type="OrthoDB" id="9801213at2"/>
<dbReference type="PROSITE" id="PS51278">
    <property type="entry name" value="GATASE_TYPE_2"/>
    <property type="match status" value="1"/>
</dbReference>
<evidence type="ECO:0000256" key="6">
    <source>
        <dbReference type="ARBA" id="ARBA00022962"/>
    </source>
</evidence>
<feature type="binding site" evidence="7 10">
    <location>
        <position position="307"/>
    </location>
    <ligand>
        <name>Mg(2+)</name>
        <dbReference type="ChEBI" id="CHEBI:18420"/>
    </ligand>
</feature>
<dbReference type="GO" id="GO:0000287">
    <property type="term" value="F:magnesium ion binding"/>
    <property type="evidence" value="ECO:0007669"/>
    <property type="project" value="UniProtKB-UniRule"/>
</dbReference>
<dbReference type="RefSeq" id="WP_058508692.1">
    <property type="nucleotide sequence ID" value="NZ_CAAAIK010000012.1"/>
</dbReference>
<comment type="cofactor">
    <cofactor evidence="7 11">
        <name>[4Fe-4S] cluster</name>
        <dbReference type="ChEBI" id="CHEBI:49883"/>
    </cofactor>
    <text evidence="7 11">Binds 1 [4Fe-4S] cluster per subunit.</text>
</comment>
<sequence length="493" mass="55892">MCGIVGIISQEPVANELFDSLIHLQHRGQDAAGILTCDERFYSRQGLGLVREIFNQKNVSSLLGNIGIGHTRYPTAGGYTNTDIQPLWIGSPRGIAMAHNGNLTNYQELAEQIRFKQKRHLNSSLDSEVLLLTLADQLANSYFDEDDERFFEVLCRAVEFISYYVKGAYSIVSVVIGKGLVCFRDPHGIRPLVWGSREGLFGKTDYIFASETTPFYALGFKEEGDVLPGEVVYVSQSGQMFRRVINKRETEFRPCVFEYVYFSRPDATINHINVYRARLRMGQNLCKQWKAQYPDIIPDVVVPVPFTANTAALSFAREMGVRYTEALYKNPFIGRTFIMPNVQARKRNIRYKLTPLRTEIQNKSVLIVDDSIVRGATSREIVKMIKEMGAKKIYLVSTCPPIKYPCFYGIDIPSSQELIASNKSEEEIANEIGVDILLYQSSEDLIEAVTRRGDHNIKKPCMSCMDGEYFCKSITPEKIKALELQRAKDKAKK</sequence>
<evidence type="ECO:0000259" key="12">
    <source>
        <dbReference type="PROSITE" id="PS51278"/>
    </source>
</evidence>
<keyword evidence="6 7" id="KW-0315">Glutamine amidotransferase</keyword>
<comment type="caution">
    <text evidence="13">The sequence shown here is derived from an EMBL/GenBank/DDBJ whole genome shotgun (WGS) entry which is preliminary data.</text>
</comment>
<dbReference type="Pfam" id="PF13522">
    <property type="entry name" value="GATase_6"/>
    <property type="match status" value="1"/>
</dbReference>
<dbReference type="EMBL" id="LNYS01000024">
    <property type="protein sequence ID" value="KTD46134.1"/>
    <property type="molecule type" value="Genomic_DNA"/>
</dbReference>
<dbReference type="InterPro" id="IPR029055">
    <property type="entry name" value="Ntn_hydrolases_N"/>
</dbReference>
<accession>A0A0W0XNW1</accession>
<feature type="binding site" evidence="7 11">
    <location>
        <position position="461"/>
    </location>
    <ligand>
        <name>[4Fe-4S] cluster</name>
        <dbReference type="ChEBI" id="CHEBI:49883"/>
    </ligand>
</feature>
<dbReference type="GO" id="GO:0051539">
    <property type="term" value="F:4 iron, 4 sulfur cluster binding"/>
    <property type="evidence" value="ECO:0007669"/>
    <property type="project" value="UniProtKB-KW"/>
</dbReference>
<dbReference type="PIRSF" id="PIRSF000485">
    <property type="entry name" value="Amd_phspho_trans"/>
    <property type="match status" value="1"/>
</dbReference>
<comment type="pathway">
    <text evidence="1 7 8">Purine metabolism; IMP biosynthesis via de novo pathway; N(1)-(5-phospho-D-ribosyl)glycinamide from 5-phospho-alpha-D-ribose 1-diphosphate: step 1/2.</text>
</comment>
<dbReference type="STRING" id="45073.Lqui_2624"/>
<keyword evidence="7 11" id="KW-0411">Iron-sulfur</keyword>
<feature type="binding site" evidence="7 11">
    <location>
        <position position="406"/>
    </location>
    <ligand>
        <name>[4Fe-4S] cluster</name>
        <dbReference type="ChEBI" id="CHEBI:49883"/>
    </ligand>
</feature>
<keyword evidence="14" id="KW-1185">Reference proteome</keyword>
<evidence type="ECO:0000256" key="7">
    <source>
        <dbReference type="HAMAP-Rule" id="MF_01931"/>
    </source>
</evidence>
<dbReference type="GO" id="GO:0009113">
    <property type="term" value="P:purine nucleobase biosynthetic process"/>
    <property type="evidence" value="ECO:0007669"/>
    <property type="project" value="UniProtKB-UniRule"/>
</dbReference>
<feature type="active site" description="Nucleophile" evidence="7 9">
    <location>
        <position position="2"/>
    </location>
</feature>
<dbReference type="Gene3D" id="3.40.50.2020">
    <property type="match status" value="1"/>
</dbReference>
<dbReference type="PANTHER" id="PTHR11907">
    <property type="entry name" value="AMIDOPHOSPHORIBOSYLTRANSFERASE"/>
    <property type="match status" value="1"/>
</dbReference>
<keyword evidence="3 7" id="KW-0328">Glycosyltransferase</keyword>
<dbReference type="SUPFAM" id="SSF56235">
    <property type="entry name" value="N-terminal nucleophile aminohydrolases (Ntn hydrolases)"/>
    <property type="match status" value="1"/>
</dbReference>
<evidence type="ECO:0000313" key="14">
    <source>
        <dbReference type="Proteomes" id="UP000054618"/>
    </source>
</evidence>
<dbReference type="UniPathway" id="UPA00074">
    <property type="reaction ID" value="UER00124"/>
</dbReference>
<dbReference type="HAMAP" id="MF_01931">
    <property type="entry name" value="PurF"/>
    <property type="match status" value="1"/>
</dbReference>
<keyword evidence="7" id="KW-0004">4Fe-4S</keyword>
<dbReference type="AlphaFoldDB" id="A0A0W0XNW1"/>
<feature type="binding site" evidence="7 10">
    <location>
        <position position="370"/>
    </location>
    <ligand>
        <name>Mg(2+)</name>
        <dbReference type="ChEBI" id="CHEBI:18420"/>
    </ligand>
</feature>
<feature type="domain" description="Glutamine amidotransferase type-2" evidence="12">
    <location>
        <begin position="2"/>
        <end position="237"/>
    </location>
</feature>
<name>A0A0W0XNW1_9GAMM</name>
<dbReference type="CDD" id="cd06223">
    <property type="entry name" value="PRTases_typeI"/>
    <property type="match status" value="1"/>
</dbReference>
<evidence type="ECO:0000256" key="3">
    <source>
        <dbReference type="ARBA" id="ARBA00022676"/>
    </source>
</evidence>
<evidence type="ECO:0000256" key="9">
    <source>
        <dbReference type="PIRSR" id="PIRSR000485-1"/>
    </source>
</evidence>
<dbReference type="GO" id="GO:0004044">
    <property type="term" value="F:amidophosphoribosyltransferase activity"/>
    <property type="evidence" value="ECO:0007669"/>
    <property type="project" value="UniProtKB-UniRule"/>
</dbReference>
<keyword evidence="5 7" id="KW-0658">Purine biosynthesis</keyword>
<dbReference type="InterPro" id="IPR029057">
    <property type="entry name" value="PRTase-like"/>
</dbReference>
<dbReference type="Proteomes" id="UP000054618">
    <property type="component" value="Unassembled WGS sequence"/>
</dbReference>
<dbReference type="InterPro" id="IPR005854">
    <property type="entry name" value="PurF"/>
</dbReference>
<evidence type="ECO:0000256" key="1">
    <source>
        <dbReference type="ARBA" id="ARBA00005209"/>
    </source>
</evidence>
<evidence type="ECO:0000256" key="8">
    <source>
        <dbReference type="PIRNR" id="PIRNR000485"/>
    </source>
</evidence>
<gene>
    <name evidence="7 13" type="primary">purF</name>
    <name evidence="13" type="ORF">Lqui_2624</name>
</gene>
<keyword evidence="7 11" id="KW-0408">Iron</keyword>